<feature type="region of interest" description="Disordered" evidence="1">
    <location>
        <begin position="338"/>
        <end position="360"/>
    </location>
</feature>
<dbReference type="STRING" id="497964.CfE428DRAFT_4144"/>
<dbReference type="InterPro" id="IPR017853">
    <property type="entry name" value="GH"/>
</dbReference>
<dbReference type="Gene3D" id="3.20.20.80">
    <property type="entry name" value="Glycosidases"/>
    <property type="match status" value="1"/>
</dbReference>
<dbReference type="RefSeq" id="WP_006981468.1">
    <property type="nucleotide sequence ID" value="NZ_ABVL01000013.1"/>
</dbReference>
<feature type="compositionally biased region" description="Polar residues" evidence="1">
    <location>
        <begin position="351"/>
        <end position="360"/>
    </location>
</feature>
<keyword evidence="4" id="KW-1185">Reference proteome</keyword>
<accession>B4D5F5</accession>
<dbReference type="EMBL" id="ABVL01000013">
    <property type="protein sequence ID" value="EDY18360.1"/>
    <property type="molecule type" value="Genomic_DNA"/>
</dbReference>
<protein>
    <recommendedName>
        <fullName evidence="5">Glycoside hydrolase family 42 N-terminal domain-containing protein</fullName>
    </recommendedName>
</protein>
<dbReference type="Proteomes" id="UP000005824">
    <property type="component" value="Unassembled WGS sequence"/>
</dbReference>
<evidence type="ECO:0000256" key="2">
    <source>
        <dbReference type="SAM" id="SignalP"/>
    </source>
</evidence>
<feature type="chain" id="PRO_5002802474" description="Glycoside hydrolase family 42 N-terminal domain-containing protein" evidence="2">
    <location>
        <begin position="25"/>
        <end position="360"/>
    </location>
</feature>
<dbReference type="SUPFAM" id="SSF51445">
    <property type="entry name" value="(Trans)glycosidases"/>
    <property type="match status" value="1"/>
</dbReference>
<keyword evidence="2" id="KW-0732">Signal</keyword>
<organism evidence="3 4">
    <name type="scientific">Chthoniobacter flavus Ellin428</name>
    <dbReference type="NCBI Taxonomy" id="497964"/>
    <lineage>
        <taxon>Bacteria</taxon>
        <taxon>Pseudomonadati</taxon>
        <taxon>Verrucomicrobiota</taxon>
        <taxon>Spartobacteria</taxon>
        <taxon>Chthoniobacterales</taxon>
        <taxon>Chthoniobacteraceae</taxon>
        <taxon>Chthoniobacter</taxon>
    </lineage>
</organism>
<evidence type="ECO:0000256" key="1">
    <source>
        <dbReference type="SAM" id="MobiDB-lite"/>
    </source>
</evidence>
<dbReference type="eggNOG" id="ENOG502Z7W9">
    <property type="taxonomic scope" value="Bacteria"/>
</dbReference>
<evidence type="ECO:0008006" key="5">
    <source>
        <dbReference type="Google" id="ProtNLM"/>
    </source>
</evidence>
<name>B4D5F5_9BACT</name>
<dbReference type="InParanoid" id="B4D5F5"/>
<proteinExistence type="predicted"/>
<reference evidence="3 4" key="1">
    <citation type="journal article" date="2011" name="J. Bacteriol.">
        <title>Genome sequence of Chthoniobacter flavus Ellin428, an aerobic heterotrophic soil bacterium.</title>
        <authorList>
            <person name="Kant R."/>
            <person name="van Passel M.W."/>
            <person name="Palva A."/>
            <person name="Lucas S."/>
            <person name="Lapidus A."/>
            <person name="Glavina Del Rio T."/>
            <person name="Dalin E."/>
            <person name="Tice H."/>
            <person name="Bruce D."/>
            <person name="Goodwin L."/>
            <person name="Pitluck S."/>
            <person name="Larimer F.W."/>
            <person name="Land M.L."/>
            <person name="Hauser L."/>
            <person name="Sangwan P."/>
            <person name="de Vos W.M."/>
            <person name="Janssen P.H."/>
            <person name="Smidt H."/>
        </authorList>
    </citation>
    <scope>NUCLEOTIDE SEQUENCE [LARGE SCALE GENOMIC DNA]</scope>
    <source>
        <strain evidence="3 4">Ellin428</strain>
    </source>
</reference>
<gene>
    <name evidence="3" type="ORF">CfE428DRAFT_4144</name>
</gene>
<comment type="caution">
    <text evidence="3">The sequence shown here is derived from an EMBL/GenBank/DDBJ whole genome shotgun (WGS) entry which is preliminary data.</text>
</comment>
<evidence type="ECO:0000313" key="3">
    <source>
        <dbReference type="EMBL" id="EDY18360.1"/>
    </source>
</evidence>
<evidence type="ECO:0000313" key="4">
    <source>
        <dbReference type="Proteomes" id="UP000005824"/>
    </source>
</evidence>
<feature type="signal peptide" evidence="2">
    <location>
        <begin position="1"/>
        <end position="24"/>
    </location>
</feature>
<dbReference type="AlphaFoldDB" id="B4D5F5"/>
<sequence length="360" mass="40366" precursor="true">MTTTRHFAVSCLTILILCALSLRAAEIQTGEKLAATTNSQAVKWHPGHYAFVQSSPLGEEQIYKNFRGIEKMYTWRALEPQKDHYDFTAIRSDLAFLGKHDRRLIIQIQTKTFGAGQNYCPDYISGPDYGGGVYKTRWSSFNPVIWNERVNERLNALYTQLGKEFDREPFLEAVVIPESATTFDVATQTAIAYTPEKYTRSVESGMQALKAAFPSTVVMQYVNMPPESIQPLADYAKARGIGFGGPDIYPHDPLLTNPQHGVYRLYPPLSGLVPLGAAVQQNDYTQTAAFRGTPGETPVKEIYEFGRDKLHLNYIFWGTRRGYFEKVEAMLADPSFPKDPAGGLEPRCPQSLANPMTSRN</sequence>